<evidence type="ECO:0000313" key="2">
    <source>
        <dbReference type="EMBL" id="MEW9503534.1"/>
    </source>
</evidence>
<dbReference type="Gene3D" id="3.40.50.720">
    <property type="entry name" value="NAD(P)-binding Rossmann-like Domain"/>
    <property type="match status" value="1"/>
</dbReference>
<keyword evidence="1" id="KW-0560">Oxidoreductase</keyword>
<accession>A0ABV3Q874</accession>
<dbReference type="PANTHER" id="PTHR43157:SF31">
    <property type="entry name" value="PHOSPHATIDYLINOSITOL-GLYCAN BIOSYNTHESIS CLASS F PROTEIN"/>
    <property type="match status" value="1"/>
</dbReference>
<dbReference type="PANTHER" id="PTHR43157">
    <property type="entry name" value="PHOSPHATIDYLINOSITOL-GLYCAN BIOSYNTHESIS CLASS F PROTEIN-RELATED"/>
    <property type="match status" value="1"/>
</dbReference>
<reference evidence="2 3" key="1">
    <citation type="journal article" date="1979" name="Int. J. Syst. Evol. Microbiol.">
        <title>Bacillus globisporus subsp. marinus subsp. nov.</title>
        <authorList>
            <person name="Liu H."/>
        </authorList>
    </citation>
    <scope>NUCLEOTIDE SEQUENCE [LARGE SCALE GENOMIC DNA]</scope>
    <source>
        <strain evidence="2 3">DSM 1297</strain>
    </source>
</reference>
<dbReference type="InterPro" id="IPR036291">
    <property type="entry name" value="NAD(P)-bd_dom_sf"/>
</dbReference>
<name>A0ABV3Q874_9BACL</name>
<evidence type="ECO:0000313" key="3">
    <source>
        <dbReference type="Proteomes" id="UP001556040"/>
    </source>
</evidence>
<comment type="caution">
    <text evidence="2">The sequence shown here is derived from an EMBL/GenBank/DDBJ whole genome shotgun (WGS) entry which is preliminary data.</text>
</comment>
<organism evidence="2 3">
    <name type="scientific">Jeotgalibacillus marinus</name>
    <dbReference type="NCBI Taxonomy" id="86667"/>
    <lineage>
        <taxon>Bacteria</taxon>
        <taxon>Bacillati</taxon>
        <taxon>Bacillota</taxon>
        <taxon>Bacilli</taxon>
        <taxon>Bacillales</taxon>
        <taxon>Caryophanaceae</taxon>
        <taxon>Jeotgalibacillus</taxon>
    </lineage>
</organism>
<dbReference type="Proteomes" id="UP001556040">
    <property type="component" value="Unassembled WGS sequence"/>
</dbReference>
<dbReference type="Pfam" id="PF00106">
    <property type="entry name" value="adh_short"/>
    <property type="match status" value="1"/>
</dbReference>
<dbReference type="RefSeq" id="WP_367781006.1">
    <property type="nucleotide sequence ID" value="NZ_JBFMIA010000199.1"/>
</dbReference>
<feature type="non-terminal residue" evidence="2">
    <location>
        <position position="87"/>
    </location>
</feature>
<dbReference type="InterPro" id="IPR002347">
    <property type="entry name" value="SDR_fam"/>
</dbReference>
<keyword evidence="3" id="KW-1185">Reference proteome</keyword>
<proteinExistence type="predicted"/>
<feature type="non-terminal residue" evidence="2">
    <location>
        <position position="1"/>
    </location>
</feature>
<dbReference type="SUPFAM" id="SSF51735">
    <property type="entry name" value="NAD(P)-binding Rossmann-fold domains"/>
    <property type="match status" value="1"/>
</dbReference>
<sequence length="87" mass="10035">SFQVDILINNAAATSAKKIITEDGFEMQLQVNHFVPVYLTMKLLPYLEASKGFVITTASNAHKRTTFNPRAMEDKTMYRIFKRYQET</sequence>
<gene>
    <name evidence="2" type="ORF">AB1471_17540</name>
</gene>
<dbReference type="EMBL" id="JBFMIA010000199">
    <property type="protein sequence ID" value="MEW9503534.1"/>
    <property type="molecule type" value="Genomic_DNA"/>
</dbReference>
<protein>
    <submittedName>
        <fullName evidence="2">SDR family NAD(P)-dependent oxidoreductase</fullName>
    </submittedName>
</protein>
<evidence type="ECO:0000256" key="1">
    <source>
        <dbReference type="ARBA" id="ARBA00023002"/>
    </source>
</evidence>